<name>A0ABW4ZLU6_9SPHI</name>
<keyword evidence="4" id="KW-0645">Protease</keyword>
<evidence type="ECO:0000256" key="3">
    <source>
        <dbReference type="SAM" id="SignalP"/>
    </source>
</evidence>
<keyword evidence="4" id="KW-0121">Carboxypeptidase</keyword>
<evidence type="ECO:0000313" key="4">
    <source>
        <dbReference type="EMBL" id="MFD2162526.1"/>
    </source>
</evidence>
<sequence length="470" mass="51190">MMKKHFLPLLLILTQVSCAQTSVPNIDVAYSRFENDSQLRYGLSSLTVLNAKTGEVVFSKNGHIGLAPASTLKVVTSASAFHILGQDFRWETTLCYNGSIVNGILNGDLIIRGGGDPTLGSDRYAQSKPEALLNRWAAAIKKAGIKKINGRLIADDSLFGTQITPLGWIWQDIGNYYGAGASSLSWKENEIGVRFRAGVKAGDKTELLGAVSNSTDLKLVNEVTTGNAGSGDNVYAYSAPYTDIVYLRGTYGIDLKKTIMISMPDPALTLARELKSALDDNGISIAGQASTARLLDLEKEKFLPPATVIDEYQSPLLRQIIYWLNQKSLNLYGENLIKSIALKQGKAATTENGISEIKKFWSSKLKMDPNALAILDGSGLSPENRITTLAMASILQSAAKEPWYSSLYESLPENNKIKMKSGSIRNVLAYTGYHKSSSGTPLVFTFITNNYNGSTSAIKQKMFKVLDELK</sequence>
<reference evidence="5" key="1">
    <citation type="journal article" date="2019" name="Int. J. Syst. Evol. Microbiol.">
        <title>The Global Catalogue of Microorganisms (GCM) 10K type strain sequencing project: providing services to taxonomists for standard genome sequencing and annotation.</title>
        <authorList>
            <consortium name="The Broad Institute Genomics Platform"/>
            <consortium name="The Broad Institute Genome Sequencing Center for Infectious Disease"/>
            <person name="Wu L."/>
            <person name="Ma J."/>
        </authorList>
    </citation>
    <scope>NUCLEOTIDE SEQUENCE [LARGE SCALE GENOMIC DNA]</scope>
    <source>
        <strain evidence="5">KCTC 42217</strain>
    </source>
</reference>
<organism evidence="4 5">
    <name type="scientific">Paradesertivirga mongoliensis</name>
    <dbReference type="NCBI Taxonomy" id="2100740"/>
    <lineage>
        <taxon>Bacteria</taxon>
        <taxon>Pseudomonadati</taxon>
        <taxon>Bacteroidota</taxon>
        <taxon>Sphingobacteriia</taxon>
        <taxon>Sphingobacteriales</taxon>
        <taxon>Sphingobacteriaceae</taxon>
        <taxon>Paradesertivirga</taxon>
    </lineage>
</organism>
<evidence type="ECO:0000256" key="2">
    <source>
        <dbReference type="ARBA" id="ARBA00022801"/>
    </source>
</evidence>
<keyword evidence="5" id="KW-1185">Reference proteome</keyword>
<dbReference type="EMBL" id="JBHUHZ010000001">
    <property type="protein sequence ID" value="MFD2162526.1"/>
    <property type="molecule type" value="Genomic_DNA"/>
</dbReference>
<dbReference type="Proteomes" id="UP001597387">
    <property type="component" value="Unassembled WGS sequence"/>
</dbReference>
<keyword evidence="2 4" id="KW-0378">Hydrolase</keyword>
<dbReference type="PANTHER" id="PTHR30023">
    <property type="entry name" value="D-ALANYL-D-ALANINE CARBOXYPEPTIDASE"/>
    <property type="match status" value="1"/>
</dbReference>
<dbReference type="NCBIfam" id="TIGR00666">
    <property type="entry name" value="PBP4"/>
    <property type="match status" value="1"/>
</dbReference>
<evidence type="ECO:0000256" key="1">
    <source>
        <dbReference type="ARBA" id="ARBA00006096"/>
    </source>
</evidence>
<dbReference type="EC" id="3.4.16.4" evidence="4"/>
<dbReference type="Gene3D" id="3.40.710.10">
    <property type="entry name" value="DD-peptidase/beta-lactamase superfamily"/>
    <property type="match status" value="1"/>
</dbReference>
<comment type="similarity">
    <text evidence="1">Belongs to the peptidase S13 family.</text>
</comment>
<dbReference type="Gene3D" id="3.50.80.20">
    <property type="entry name" value="D-Ala-D-Ala carboxypeptidase C, peptidase S13"/>
    <property type="match status" value="1"/>
</dbReference>
<gene>
    <name evidence="4" type="primary">dacB</name>
    <name evidence="4" type="ORF">ACFSJU_08980</name>
</gene>
<protein>
    <submittedName>
        <fullName evidence="4">D-alanyl-D-alanine carboxypeptidase/D-alanyl-D-alanine-endopeptidase</fullName>
        <ecNumber evidence="4">3.4.16.4</ecNumber>
    </submittedName>
</protein>
<feature type="chain" id="PRO_5046204695" evidence="3">
    <location>
        <begin position="20"/>
        <end position="470"/>
    </location>
</feature>
<feature type="signal peptide" evidence="3">
    <location>
        <begin position="1"/>
        <end position="19"/>
    </location>
</feature>
<proteinExistence type="inferred from homology"/>
<comment type="caution">
    <text evidence="4">The sequence shown here is derived from an EMBL/GenBank/DDBJ whole genome shotgun (WGS) entry which is preliminary data.</text>
</comment>
<dbReference type="RefSeq" id="WP_255903435.1">
    <property type="nucleotide sequence ID" value="NZ_JAFMZO010000003.1"/>
</dbReference>
<dbReference type="Pfam" id="PF02113">
    <property type="entry name" value="Peptidase_S13"/>
    <property type="match status" value="1"/>
</dbReference>
<evidence type="ECO:0000313" key="5">
    <source>
        <dbReference type="Proteomes" id="UP001597387"/>
    </source>
</evidence>
<accession>A0ABW4ZLU6</accession>
<dbReference type="PANTHER" id="PTHR30023:SF0">
    <property type="entry name" value="PENICILLIN-SENSITIVE CARBOXYPEPTIDASE A"/>
    <property type="match status" value="1"/>
</dbReference>
<dbReference type="SUPFAM" id="SSF56601">
    <property type="entry name" value="beta-lactamase/transpeptidase-like"/>
    <property type="match status" value="1"/>
</dbReference>
<keyword evidence="3" id="KW-0732">Signal</keyword>
<dbReference type="InterPro" id="IPR012338">
    <property type="entry name" value="Beta-lactam/transpept-like"/>
</dbReference>
<dbReference type="PRINTS" id="PR00922">
    <property type="entry name" value="DADACBPTASE3"/>
</dbReference>
<dbReference type="GO" id="GO:0009002">
    <property type="term" value="F:serine-type D-Ala-D-Ala carboxypeptidase activity"/>
    <property type="evidence" value="ECO:0007669"/>
    <property type="project" value="UniProtKB-EC"/>
</dbReference>
<dbReference type="InterPro" id="IPR000667">
    <property type="entry name" value="Peptidase_S13"/>
</dbReference>